<dbReference type="STRING" id="83767.SAMN05660652_01793"/>
<keyword evidence="4 7" id="KW-0472">Membrane</keyword>
<keyword evidence="9" id="KW-1185">Reference proteome</keyword>
<dbReference type="GO" id="GO:0071555">
    <property type="term" value="P:cell wall organization"/>
    <property type="evidence" value="ECO:0007669"/>
    <property type="project" value="UniProtKB-KW"/>
</dbReference>
<keyword evidence="5 7" id="KW-0456">Lyase</keyword>
<comment type="function">
    <text evidence="7">Functions as a peptidoglycan terminase that cleaves nascent peptidoglycan strands endolytically to terminate their elongation.</text>
</comment>
<keyword evidence="2 7" id="KW-0812">Transmembrane</keyword>
<dbReference type="Gene3D" id="3.30.1490.480">
    <property type="entry name" value="Endolytic murein transglycosylase"/>
    <property type="match status" value="1"/>
</dbReference>
<dbReference type="AlphaFoldDB" id="A0A1G8D257"/>
<dbReference type="GO" id="GO:0008932">
    <property type="term" value="F:lytic endotransglycosylase activity"/>
    <property type="evidence" value="ECO:0007669"/>
    <property type="project" value="UniProtKB-UniRule"/>
</dbReference>
<keyword evidence="1 7" id="KW-1003">Cell membrane</keyword>
<name>A0A1G8D257_9RHOO</name>
<evidence type="ECO:0000256" key="3">
    <source>
        <dbReference type="ARBA" id="ARBA00022989"/>
    </source>
</evidence>
<reference evidence="8 9" key="1">
    <citation type="submission" date="2016-10" db="EMBL/GenBank/DDBJ databases">
        <authorList>
            <person name="de Groot N.N."/>
        </authorList>
    </citation>
    <scope>NUCLEOTIDE SEQUENCE [LARGE SCALE GENOMIC DNA]</scope>
    <source>
        <strain evidence="8 9">DSM 5885</strain>
    </source>
</reference>
<evidence type="ECO:0000256" key="5">
    <source>
        <dbReference type="ARBA" id="ARBA00023239"/>
    </source>
</evidence>
<dbReference type="GO" id="GO:0009252">
    <property type="term" value="P:peptidoglycan biosynthetic process"/>
    <property type="evidence" value="ECO:0007669"/>
    <property type="project" value="UniProtKB-UniRule"/>
</dbReference>
<dbReference type="EMBL" id="FNCY01000006">
    <property type="protein sequence ID" value="SDH51270.1"/>
    <property type="molecule type" value="Genomic_DNA"/>
</dbReference>
<dbReference type="GO" id="GO:0005886">
    <property type="term" value="C:plasma membrane"/>
    <property type="evidence" value="ECO:0007669"/>
    <property type="project" value="UniProtKB-SubCell"/>
</dbReference>
<dbReference type="PANTHER" id="PTHR30518">
    <property type="entry name" value="ENDOLYTIC MUREIN TRANSGLYCOSYLASE"/>
    <property type="match status" value="1"/>
</dbReference>
<dbReference type="Pfam" id="PF02618">
    <property type="entry name" value="YceG"/>
    <property type="match status" value="1"/>
</dbReference>
<feature type="site" description="Important for catalytic activity" evidence="7">
    <location>
        <position position="215"/>
    </location>
</feature>
<gene>
    <name evidence="7" type="primary">mltG</name>
    <name evidence="8" type="ORF">SAMN05660652_01793</name>
</gene>
<keyword evidence="3 7" id="KW-1133">Transmembrane helix</keyword>
<accession>A0A1G8D257</accession>
<keyword evidence="7" id="KW-0997">Cell inner membrane</keyword>
<evidence type="ECO:0000256" key="1">
    <source>
        <dbReference type="ARBA" id="ARBA00022475"/>
    </source>
</evidence>
<evidence type="ECO:0000313" key="8">
    <source>
        <dbReference type="EMBL" id="SDH51270.1"/>
    </source>
</evidence>
<comment type="similarity">
    <text evidence="7">Belongs to the transglycosylase MltG family.</text>
</comment>
<sequence>MLKILKILISLGIAVALSVLGVLYWKVSSPLAMTGERVEFHVASGSSLRSAAREIHAAGIGVEPWLFVMLGRVLRVETSIKAGSYEINRGISALDLLRKLTKGDVTLTDITFIEGWTFRQMRERIDAHPDLRHDTRGLSDAEVMRLVGAPSGGAEGAFFPDTYLFSKQGRDVEVLARAYRTMQRHLAREWDARAPGLPYADMNQALIMASIIEKETGREQDRPMIAAVFVNRLRQGMLLQTDPTVIYGMGERFDGNLRRRDLQTDTPYNTYLRVGLPPTPIAMPGLASLRAALHPAQSSALYFVARGDGTSQFSKTLDEHNQAVNRYQRAGR</sequence>
<dbReference type="RefSeq" id="WP_091936736.1">
    <property type="nucleotide sequence ID" value="NZ_FNCY01000006.1"/>
</dbReference>
<keyword evidence="6 7" id="KW-0961">Cell wall biogenesis/degradation</keyword>
<protein>
    <recommendedName>
        <fullName evidence="7">Endolytic murein transglycosylase</fullName>
        <ecNumber evidence="7">4.2.2.29</ecNumber>
    </recommendedName>
    <alternativeName>
        <fullName evidence="7">Peptidoglycan lytic transglycosylase</fullName>
    </alternativeName>
    <alternativeName>
        <fullName evidence="7">Peptidoglycan polymerization terminase</fullName>
    </alternativeName>
</protein>
<proteinExistence type="inferred from homology"/>
<evidence type="ECO:0000313" key="9">
    <source>
        <dbReference type="Proteomes" id="UP000198607"/>
    </source>
</evidence>
<organism evidence="8 9">
    <name type="scientific">Propionivibrio dicarboxylicus</name>
    <dbReference type="NCBI Taxonomy" id="83767"/>
    <lineage>
        <taxon>Bacteria</taxon>
        <taxon>Pseudomonadati</taxon>
        <taxon>Pseudomonadota</taxon>
        <taxon>Betaproteobacteria</taxon>
        <taxon>Rhodocyclales</taxon>
        <taxon>Rhodocyclaceae</taxon>
        <taxon>Propionivibrio</taxon>
    </lineage>
</organism>
<evidence type="ECO:0000256" key="4">
    <source>
        <dbReference type="ARBA" id="ARBA00023136"/>
    </source>
</evidence>
<dbReference type="OrthoDB" id="9814591at2"/>
<evidence type="ECO:0000256" key="7">
    <source>
        <dbReference type="HAMAP-Rule" id="MF_02065"/>
    </source>
</evidence>
<dbReference type="HAMAP" id="MF_02065">
    <property type="entry name" value="MltG"/>
    <property type="match status" value="1"/>
</dbReference>
<comment type="subcellular location">
    <subcellularLocation>
        <location evidence="7">Cell inner membrane</location>
        <topology evidence="7">Single-pass membrane protein</topology>
    </subcellularLocation>
</comment>
<dbReference type="CDD" id="cd08010">
    <property type="entry name" value="MltG_like"/>
    <property type="match status" value="1"/>
</dbReference>
<evidence type="ECO:0000256" key="2">
    <source>
        <dbReference type="ARBA" id="ARBA00022692"/>
    </source>
</evidence>
<dbReference type="PANTHER" id="PTHR30518:SF2">
    <property type="entry name" value="ENDOLYTIC MUREIN TRANSGLYCOSYLASE"/>
    <property type="match status" value="1"/>
</dbReference>
<dbReference type="Gene3D" id="3.30.160.60">
    <property type="entry name" value="Classic Zinc Finger"/>
    <property type="match status" value="1"/>
</dbReference>
<dbReference type="EC" id="4.2.2.29" evidence="7"/>
<feature type="transmembrane region" description="Helical" evidence="7">
    <location>
        <begin position="7"/>
        <end position="25"/>
    </location>
</feature>
<evidence type="ECO:0000256" key="6">
    <source>
        <dbReference type="ARBA" id="ARBA00023316"/>
    </source>
</evidence>
<comment type="catalytic activity">
    <reaction evidence="7">
        <text>a peptidoglycan chain = a peptidoglycan chain with N-acetyl-1,6-anhydromuramyl-[peptide] at the reducing end + a peptidoglycan chain with N-acetylglucosamine at the non-reducing end.</text>
        <dbReference type="EC" id="4.2.2.29"/>
    </reaction>
</comment>
<dbReference type="Proteomes" id="UP000198607">
    <property type="component" value="Unassembled WGS sequence"/>
</dbReference>
<dbReference type="NCBIfam" id="TIGR00247">
    <property type="entry name" value="endolytic transglycosylase MltG"/>
    <property type="match status" value="1"/>
</dbReference>
<dbReference type="InterPro" id="IPR003770">
    <property type="entry name" value="MLTG-like"/>
</dbReference>